<dbReference type="PANTHER" id="PTHR10209">
    <property type="entry name" value="OXIDOREDUCTASE, 2OG-FE II OXYGENASE FAMILY PROTEIN"/>
    <property type="match status" value="1"/>
</dbReference>
<keyword evidence="8" id="KW-1185">Reference proteome</keyword>
<dbReference type="GO" id="GO:0051213">
    <property type="term" value="F:dioxygenase activity"/>
    <property type="evidence" value="ECO:0007669"/>
    <property type="project" value="UniProtKB-ARBA"/>
</dbReference>
<evidence type="ECO:0000256" key="3">
    <source>
        <dbReference type="ARBA" id="ARBA00023002"/>
    </source>
</evidence>
<proteinExistence type="inferred from homology"/>
<feature type="domain" description="Fe2OG dioxygenase" evidence="6">
    <location>
        <begin position="148"/>
        <end position="248"/>
    </location>
</feature>
<dbReference type="EMBL" id="QEFC01001846">
    <property type="protein sequence ID" value="KAE9455442.1"/>
    <property type="molecule type" value="Genomic_DNA"/>
</dbReference>
<evidence type="ECO:0000256" key="2">
    <source>
        <dbReference type="ARBA" id="ARBA00022723"/>
    </source>
</evidence>
<evidence type="ECO:0000256" key="1">
    <source>
        <dbReference type="ARBA" id="ARBA00008056"/>
    </source>
</evidence>
<accession>A0A6A4LDF3</accession>
<sequence>MAELPSTETPSGYNRLQELKAFDDTKSGVKGLVDAGIQSIPKIFGSRGPATVDKVRHASETFGFFQVVNHGVPERVLEEMLTAARGFHEMEREAKMEHYTRVERRVIYEDITMEYSKQIKRLGTTLFELLSEALGLKPDHLTGLDSLKGHAILSHYYPACPEPELTLGTSKHSDPDFLTILLQDGIGGLRVLHQNQWVNVPPVPGALVVNIGDLLQLVSNDKFASVEHQSLGKPRGPKTVRGMLFHHIPLSMTEICGPIKELLSEDNPPVYRDTTVSDFTAHYYSKGLDGTSALGYFKLEDHKANKSLD</sequence>
<dbReference type="PROSITE" id="PS51471">
    <property type="entry name" value="FE2OG_OXY"/>
    <property type="match status" value="1"/>
</dbReference>
<comment type="similarity">
    <text evidence="1 5">Belongs to the iron/ascorbate-dependent oxidoreductase family.</text>
</comment>
<dbReference type="Gene3D" id="2.60.120.330">
    <property type="entry name" value="B-lactam Antibiotic, Isopenicillin N Synthase, Chain"/>
    <property type="match status" value="2"/>
</dbReference>
<dbReference type="InterPro" id="IPR005123">
    <property type="entry name" value="Oxoglu/Fe-dep_dioxygenase_dom"/>
</dbReference>
<dbReference type="Proteomes" id="UP000428333">
    <property type="component" value="Linkage Group LG07"/>
</dbReference>
<evidence type="ECO:0000313" key="8">
    <source>
        <dbReference type="Proteomes" id="UP000428333"/>
    </source>
</evidence>
<evidence type="ECO:0000259" key="6">
    <source>
        <dbReference type="PROSITE" id="PS51471"/>
    </source>
</evidence>
<dbReference type="Pfam" id="PF14226">
    <property type="entry name" value="DIOX_N"/>
    <property type="match status" value="1"/>
</dbReference>
<dbReference type="GO" id="GO:0016705">
    <property type="term" value="F:oxidoreductase activity, acting on paired donors, with incorporation or reduction of molecular oxygen"/>
    <property type="evidence" value="ECO:0007669"/>
    <property type="project" value="UniProtKB-ARBA"/>
</dbReference>
<dbReference type="InterPro" id="IPR027443">
    <property type="entry name" value="IPNS-like_sf"/>
</dbReference>
<evidence type="ECO:0000256" key="4">
    <source>
        <dbReference type="ARBA" id="ARBA00023004"/>
    </source>
</evidence>
<dbReference type="SUPFAM" id="SSF51197">
    <property type="entry name" value="Clavaminate synthase-like"/>
    <property type="match status" value="1"/>
</dbReference>
<evidence type="ECO:0000256" key="5">
    <source>
        <dbReference type="RuleBase" id="RU003682"/>
    </source>
</evidence>
<keyword evidence="2 5" id="KW-0479">Metal-binding</keyword>
<dbReference type="OrthoDB" id="288590at2759"/>
<keyword evidence="3 5" id="KW-0560">Oxidoreductase</keyword>
<dbReference type="Pfam" id="PF03171">
    <property type="entry name" value="2OG-FeII_Oxy"/>
    <property type="match status" value="1"/>
</dbReference>
<reference evidence="7 8" key="1">
    <citation type="journal article" date="2019" name="Genome Biol. Evol.">
        <title>The Rhododendron genome and chromosomal organization provide insight into shared whole-genome duplications across the heath family (Ericaceae).</title>
        <authorList>
            <person name="Soza V.L."/>
            <person name="Lindsley D."/>
            <person name="Waalkes A."/>
            <person name="Ramage E."/>
            <person name="Patwardhan R.P."/>
            <person name="Burton J.N."/>
            <person name="Adey A."/>
            <person name="Kumar A."/>
            <person name="Qiu R."/>
            <person name="Shendure J."/>
            <person name="Hall B."/>
        </authorList>
    </citation>
    <scope>NUCLEOTIDE SEQUENCE [LARGE SCALE GENOMIC DNA]</scope>
    <source>
        <strain evidence="7">RSF 1966-606</strain>
    </source>
</reference>
<evidence type="ECO:0000313" key="7">
    <source>
        <dbReference type="EMBL" id="KAE9455442.1"/>
    </source>
</evidence>
<name>A0A6A4LDF3_9ERIC</name>
<dbReference type="PANTHER" id="PTHR10209:SF776">
    <property type="entry name" value="2OG-FE(II) OXYGENASE FAMILY OXIDOREDUCTASE"/>
    <property type="match status" value="1"/>
</dbReference>
<comment type="caution">
    <text evidence="7">The sequence shown here is derived from an EMBL/GenBank/DDBJ whole genome shotgun (WGS) entry which is preliminary data.</text>
</comment>
<dbReference type="AlphaFoldDB" id="A0A6A4LDF3"/>
<keyword evidence="4 5" id="KW-0408">Iron</keyword>
<dbReference type="InterPro" id="IPR026992">
    <property type="entry name" value="DIOX_N"/>
</dbReference>
<gene>
    <name evidence="7" type="ORF">C3L33_12655</name>
</gene>
<dbReference type="GO" id="GO:0046872">
    <property type="term" value="F:metal ion binding"/>
    <property type="evidence" value="ECO:0007669"/>
    <property type="project" value="UniProtKB-KW"/>
</dbReference>
<organism evidence="7 8">
    <name type="scientific">Rhododendron williamsianum</name>
    <dbReference type="NCBI Taxonomy" id="262921"/>
    <lineage>
        <taxon>Eukaryota</taxon>
        <taxon>Viridiplantae</taxon>
        <taxon>Streptophyta</taxon>
        <taxon>Embryophyta</taxon>
        <taxon>Tracheophyta</taxon>
        <taxon>Spermatophyta</taxon>
        <taxon>Magnoliopsida</taxon>
        <taxon>eudicotyledons</taxon>
        <taxon>Gunneridae</taxon>
        <taxon>Pentapetalae</taxon>
        <taxon>asterids</taxon>
        <taxon>Ericales</taxon>
        <taxon>Ericaceae</taxon>
        <taxon>Ericoideae</taxon>
        <taxon>Rhodoreae</taxon>
        <taxon>Rhododendron</taxon>
    </lineage>
</organism>
<dbReference type="InterPro" id="IPR044861">
    <property type="entry name" value="IPNS-like_FE2OG_OXY"/>
</dbReference>
<feature type="non-terminal residue" evidence="7">
    <location>
        <position position="1"/>
    </location>
</feature>
<protein>
    <recommendedName>
        <fullName evidence="6">Fe2OG dioxygenase domain-containing protein</fullName>
    </recommendedName>
</protein>